<feature type="compositionally biased region" description="Low complexity" evidence="1">
    <location>
        <begin position="525"/>
        <end position="537"/>
    </location>
</feature>
<evidence type="ECO:0000259" key="2">
    <source>
        <dbReference type="Pfam" id="PF25545"/>
    </source>
</evidence>
<feature type="region of interest" description="Disordered" evidence="1">
    <location>
        <begin position="1"/>
        <end position="20"/>
    </location>
</feature>
<sequence>MRGGVSKPRAACRSHRTLTRASQEKWLDVVASNTPELPTSRDHSRGGGDLTQVTTPLQSSKRQLDAASTSVPSPAKRAPSAQTDTHRGSPRRSARLQGQRLASSRDYTSPSSPSFGWQTETGPGALGSERPWLTGRNTQPEAEDEQTEETTEIAQRLKPPKRSSTSLLEAKVKGQERVSSTSLRKRQIASADDNGNERQRKRARLTQKNLALFNKMGKKKGTSKASTSTPSESIVESSSAKTTSTTTSGFAIQAYKNGILDPFKSQPPTNLEDIHKRVDQSRETASPPESVYNRYVDKVAHATNEATMVFEDVGFNTGLSTPQPDFVEGLRMEDYRPFPINEHINGAVLYRDDPYSVTLPHLAGEWKGRGKDMDEARLQSAYDGAALVYARNQALSYLGRPDPPGHAEVTTFTTDGTNINLFAHYAAPSEDGTLEYHQYRIKSTNLIDSHQGLKDGRRGLRNEQQHAKEQSYALRDQLKEHWQQQRDVLHPVAEAVPLPVADGTVREMNADEAGYVVVEQPCQPTPAASSSVSSSKSLPPPNNHVPSSGGHKRKASSSQRPSHESSRPRSKGGKYWKWDAESGNYFHRHSDGTVTWLEDPDDES</sequence>
<gene>
    <name evidence="3" type="ORF">NKR23_g1591</name>
</gene>
<feature type="region of interest" description="Disordered" evidence="1">
    <location>
        <begin position="26"/>
        <end position="202"/>
    </location>
</feature>
<dbReference type="InterPro" id="IPR057684">
    <property type="entry name" value="DUF7924"/>
</dbReference>
<evidence type="ECO:0000256" key="1">
    <source>
        <dbReference type="SAM" id="MobiDB-lite"/>
    </source>
</evidence>
<keyword evidence="4" id="KW-1185">Reference proteome</keyword>
<feature type="compositionally biased region" description="Low complexity" evidence="1">
    <location>
        <begin position="223"/>
        <end position="245"/>
    </location>
</feature>
<dbReference type="AlphaFoldDB" id="A0AA38VIZ5"/>
<dbReference type="Proteomes" id="UP001174694">
    <property type="component" value="Unassembled WGS sequence"/>
</dbReference>
<accession>A0AA38VIZ5</accession>
<reference evidence="3" key="1">
    <citation type="submission" date="2022-07" db="EMBL/GenBank/DDBJ databases">
        <title>Fungi with potential for degradation of polypropylene.</title>
        <authorList>
            <person name="Gostincar C."/>
        </authorList>
    </citation>
    <scope>NUCLEOTIDE SEQUENCE</scope>
    <source>
        <strain evidence="3">EXF-13308</strain>
    </source>
</reference>
<feature type="region of interest" description="Disordered" evidence="1">
    <location>
        <begin position="216"/>
        <end position="245"/>
    </location>
</feature>
<feature type="region of interest" description="Disordered" evidence="1">
    <location>
        <begin position="524"/>
        <end position="604"/>
    </location>
</feature>
<comment type="caution">
    <text evidence="3">The sequence shown here is derived from an EMBL/GenBank/DDBJ whole genome shotgun (WGS) entry which is preliminary data.</text>
</comment>
<feature type="compositionally biased region" description="Polar residues" evidence="1">
    <location>
        <begin position="51"/>
        <end position="72"/>
    </location>
</feature>
<feature type="compositionally biased region" description="Acidic residues" evidence="1">
    <location>
        <begin position="141"/>
        <end position="151"/>
    </location>
</feature>
<protein>
    <submittedName>
        <fullName evidence="3">Heterokaryon incompatibility protein</fullName>
    </submittedName>
</protein>
<dbReference type="EMBL" id="JANBVO010000003">
    <property type="protein sequence ID" value="KAJ9155231.1"/>
    <property type="molecule type" value="Genomic_DNA"/>
</dbReference>
<name>A0AA38VIZ5_9PEZI</name>
<dbReference type="Pfam" id="PF25545">
    <property type="entry name" value="DUF7924"/>
    <property type="match status" value="1"/>
</dbReference>
<evidence type="ECO:0000313" key="4">
    <source>
        <dbReference type="Proteomes" id="UP001174694"/>
    </source>
</evidence>
<organism evidence="3 4">
    <name type="scientific">Pleurostoma richardsiae</name>
    <dbReference type="NCBI Taxonomy" id="41990"/>
    <lineage>
        <taxon>Eukaryota</taxon>
        <taxon>Fungi</taxon>
        <taxon>Dikarya</taxon>
        <taxon>Ascomycota</taxon>
        <taxon>Pezizomycotina</taxon>
        <taxon>Sordariomycetes</taxon>
        <taxon>Sordariomycetidae</taxon>
        <taxon>Calosphaeriales</taxon>
        <taxon>Pleurostomataceae</taxon>
        <taxon>Pleurostoma</taxon>
    </lineage>
</organism>
<evidence type="ECO:0000313" key="3">
    <source>
        <dbReference type="EMBL" id="KAJ9155231.1"/>
    </source>
</evidence>
<proteinExistence type="predicted"/>
<feature type="domain" description="DUF7924" evidence="2">
    <location>
        <begin position="296"/>
        <end position="448"/>
    </location>
</feature>